<proteinExistence type="predicted"/>
<keyword evidence="1" id="KW-0472">Membrane</keyword>
<protein>
    <submittedName>
        <fullName evidence="2">Uncharacterized protein</fullName>
    </submittedName>
</protein>
<dbReference type="EMBL" id="FOTF01000033">
    <property type="protein sequence ID" value="SFL61752.1"/>
    <property type="molecule type" value="Genomic_DNA"/>
</dbReference>
<organism evidence="2 3">
    <name type="scientific">Loktanella salsilacus</name>
    <dbReference type="NCBI Taxonomy" id="195913"/>
    <lineage>
        <taxon>Bacteria</taxon>
        <taxon>Pseudomonadati</taxon>
        <taxon>Pseudomonadota</taxon>
        <taxon>Alphaproteobacteria</taxon>
        <taxon>Rhodobacterales</taxon>
        <taxon>Roseobacteraceae</taxon>
        <taxon>Loktanella</taxon>
    </lineage>
</organism>
<name>A0A1I4J573_9RHOB</name>
<evidence type="ECO:0000313" key="3">
    <source>
        <dbReference type="Proteomes" id="UP000199550"/>
    </source>
</evidence>
<keyword evidence="1" id="KW-1133">Transmembrane helix</keyword>
<dbReference type="AlphaFoldDB" id="A0A1I4J573"/>
<reference evidence="2 3" key="1">
    <citation type="submission" date="2016-10" db="EMBL/GenBank/DDBJ databases">
        <authorList>
            <person name="de Groot N.N."/>
        </authorList>
    </citation>
    <scope>NUCLEOTIDE SEQUENCE [LARGE SCALE GENOMIC DNA]</scope>
    <source>
        <strain evidence="2 3">DSM 16199</strain>
    </source>
</reference>
<feature type="transmembrane region" description="Helical" evidence="1">
    <location>
        <begin position="12"/>
        <end position="33"/>
    </location>
</feature>
<dbReference type="Proteomes" id="UP000199550">
    <property type="component" value="Unassembled WGS sequence"/>
</dbReference>
<keyword evidence="3" id="KW-1185">Reference proteome</keyword>
<keyword evidence="1" id="KW-0812">Transmembrane</keyword>
<evidence type="ECO:0000313" key="2">
    <source>
        <dbReference type="EMBL" id="SFL61752.1"/>
    </source>
</evidence>
<dbReference type="STRING" id="195913.SAMN04488004_13314"/>
<sequence length="38" mass="4173">MMHDYGMGYGTGYGLIWTILLVVIAGVAIVALLKYIKK</sequence>
<evidence type="ECO:0000256" key="1">
    <source>
        <dbReference type="SAM" id="Phobius"/>
    </source>
</evidence>
<gene>
    <name evidence="2" type="ORF">SAMN04488004_13314</name>
</gene>
<accession>A0A1I4J573</accession>